<proteinExistence type="predicted"/>
<name>A0ABV8L4L9_9NOCA</name>
<accession>A0ABV8L4L9</accession>
<organism evidence="2 3">
    <name type="scientific">Nocardia rhizosphaerae</name>
    <dbReference type="NCBI Taxonomy" id="1691571"/>
    <lineage>
        <taxon>Bacteria</taxon>
        <taxon>Bacillati</taxon>
        <taxon>Actinomycetota</taxon>
        <taxon>Actinomycetes</taxon>
        <taxon>Mycobacteriales</taxon>
        <taxon>Nocardiaceae</taxon>
        <taxon>Nocardia</taxon>
    </lineage>
</organism>
<evidence type="ECO:0000313" key="2">
    <source>
        <dbReference type="EMBL" id="MFC4125623.1"/>
    </source>
</evidence>
<dbReference type="Proteomes" id="UP001595767">
    <property type="component" value="Unassembled WGS sequence"/>
</dbReference>
<keyword evidence="1" id="KW-1133">Transmembrane helix</keyword>
<evidence type="ECO:0000313" key="3">
    <source>
        <dbReference type="Proteomes" id="UP001595767"/>
    </source>
</evidence>
<evidence type="ECO:0000256" key="1">
    <source>
        <dbReference type="SAM" id="Phobius"/>
    </source>
</evidence>
<protein>
    <submittedName>
        <fullName evidence="2">Uncharacterized protein</fullName>
    </submittedName>
</protein>
<keyword evidence="1" id="KW-0812">Transmembrane</keyword>
<keyword evidence="3" id="KW-1185">Reference proteome</keyword>
<feature type="transmembrane region" description="Helical" evidence="1">
    <location>
        <begin position="21"/>
        <end position="37"/>
    </location>
</feature>
<dbReference type="RefSeq" id="WP_378549991.1">
    <property type="nucleotide sequence ID" value="NZ_JBHSBA010000005.1"/>
</dbReference>
<gene>
    <name evidence="2" type="ORF">ACFOW8_11845</name>
</gene>
<dbReference type="EMBL" id="JBHSBA010000005">
    <property type="protein sequence ID" value="MFC4125623.1"/>
    <property type="molecule type" value="Genomic_DNA"/>
</dbReference>
<reference evidence="3" key="1">
    <citation type="journal article" date="2019" name="Int. J. Syst. Evol. Microbiol.">
        <title>The Global Catalogue of Microorganisms (GCM) 10K type strain sequencing project: providing services to taxonomists for standard genome sequencing and annotation.</title>
        <authorList>
            <consortium name="The Broad Institute Genomics Platform"/>
            <consortium name="The Broad Institute Genome Sequencing Center for Infectious Disease"/>
            <person name="Wu L."/>
            <person name="Ma J."/>
        </authorList>
    </citation>
    <scope>NUCLEOTIDE SEQUENCE [LARGE SCALE GENOMIC DNA]</scope>
    <source>
        <strain evidence="3">CGMCC 4.7204</strain>
    </source>
</reference>
<sequence length="248" mass="25534">MKRLFANAADSGGNAQVRRTRIVRILMIGTALVLAVFCITRCEFDGGLLDGNSAASRENAEQVRAAAQVAADRDYFAEHQSDVHTDMVAFAASLCSATESFQGAVPESNSEPMTIAAAFDGVRADLAVLGGAARDARDTVAALALPATDRVLTPGTDASTWARLRDRVSGAFGDVANSVASVESQLNAAELSDVDAATAVLRGAGDTVGSRLSSLAQTVNDVLARLPIPNQETLAALQAAEVCGPSAA</sequence>
<comment type="caution">
    <text evidence="2">The sequence shown here is derived from an EMBL/GenBank/DDBJ whole genome shotgun (WGS) entry which is preliminary data.</text>
</comment>
<keyword evidence="1" id="KW-0472">Membrane</keyword>